<protein>
    <submittedName>
        <fullName evidence="1">Uncharacterized protein</fullName>
    </submittedName>
</protein>
<comment type="caution">
    <text evidence="1">The sequence shown here is derived from an EMBL/GenBank/DDBJ whole genome shotgun (WGS) entry which is preliminary data.</text>
</comment>
<accession>A0ACB8RE00</accession>
<organism evidence="1 2">
    <name type="scientific">Auriscalpium vulgare</name>
    <dbReference type="NCBI Taxonomy" id="40419"/>
    <lineage>
        <taxon>Eukaryota</taxon>
        <taxon>Fungi</taxon>
        <taxon>Dikarya</taxon>
        <taxon>Basidiomycota</taxon>
        <taxon>Agaricomycotina</taxon>
        <taxon>Agaricomycetes</taxon>
        <taxon>Russulales</taxon>
        <taxon>Auriscalpiaceae</taxon>
        <taxon>Auriscalpium</taxon>
    </lineage>
</organism>
<gene>
    <name evidence="1" type="ORF">FA95DRAFT_587878</name>
</gene>
<proteinExistence type="predicted"/>
<keyword evidence="2" id="KW-1185">Reference proteome</keyword>
<reference evidence="1" key="1">
    <citation type="submission" date="2021-02" db="EMBL/GenBank/DDBJ databases">
        <authorList>
            <consortium name="DOE Joint Genome Institute"/>
            <person name="Ahrendt S."/>
            <person name="Looney B.P."/>
            <person name="Miyauchi S."/>
            <person name="Morin E."/>
            <person name="Drula E."/>
            <person name="Courty P.E."/>
            <person name="Chicoki N."/>
            <person name="Fauchery L."/>
            <person name="Kohler A."/>
            <person name="Kuo A."/>
            <person name="Labutti K."/>
            <person name="Pangilinan J."/>
            <person name="Lipzen A."/>
            <person name="Riley R."/>
            <person name="Andreopoulos W."/>
            <person name="He G."/>
            <person name="Johnson J."/>
            <person name="Barry K.W."/>
            <person name="Grigoriev I.V."/>
            <person name="Nagy L."/>
            <person name="Hibbett D."/>
            <person name="Henrissat B."/>
            <person name="Matheny P.B."/>
            <person name="Labbe J."/>
            <person name="Martin F."/>
        </authorList>
    </citation>
    <scope>NUCLEOTIDE SEQUENCE</scope>
    <source>
        <strain evidence="1">FP105234-sp</strain>
    </source>
</reference>
<dbReference type="Proteomes" id="UP000814033">
    <property type="component" value="Unassembled WGS sequence"/>
</dbReference>
<evidence type="ECO:0000313" key="1">
    <source>
        <dbReference type="EMBL" id="KAI0042303.1"/>
    </source>
</evidence>
<reference evidence="1" key="2">
    <citation type="journal article" date="2022" name="New Phytol.">
        <title>Evolutionary transition to the ectomycorrhizal habit in the genomes of a hyperdiverse lineage of mushroom-forming fungi.</title>
        <authorList>
            <person name="Looney B."/>
            <person name="Miyauchi S."/>
            <person name="Morin E."/>
            <person name="Drula E."/>
            <person name="Courty P.E."/>
            <person name="Kohler A."/>
            <person name="Kuo A."/>
            <person name="LaButti K."/>
            <person name="Pangilinan J."/>
            <person name="Lipzen A."/>
            <person name="Riley R."/>
            <person name="Andreopoulos W."/>
            <person name="He G."/>
            <person name="Johnson J."/>
            <person name="Nolan M."/>
            <person name="Tritt A."/>
            <person name="Barry K.W."/>
            <person name="Grigoriev I.V."/>
            <person name="Nagy L.G."/>
            <person name="Hibbett D."/>
            <person name="Henrissat B."/>
            <person name="Matheny P.B."/>
            <person name="Labbe J."/>
            <person name="Martin F.M."/>
        </authorList>
    </citation>
    <scope>NUCLEOTIDE SEQUENCE</scope>
    <source>
        <strain evidence="1">FP105234-sp</strain>
    </source>
</reference>
<sequence>MPLDPTSALVRALRPCPPLNVPRAHRSPLQSIHPVWRARPIFTMFNTRSPCASRCMAYTYGFACTSAPQRLSTPRWPPVAQSTRRAGSALIPLFCCSAVIFCDRSHLAALRGDQKCAPKHRKLGWQDHQGTVCARGPSSSATLHGSGIDATYR</sequence>
<dbReference type="EMBL" id="MU276073">
    <property type="protein sequence ID" value="KAI0042303.1"/>
    <property type="molecule type" value="Genomic_DNA"/>
</dbReference>
<evidence type="ECO:0000313" key="2">
    <source>
        <dbReference type="Proteomes" id="UP000814033"/>
    </source>
</evidence>
<name>A0ACB8RE00_9AGAM</name>